<dbReference type="Proteomes" id="UP000261660">
    <property type="component" value="Unplaced"/>
</dbReference>
<dbReference type="AlphaFoldDB" id="A0A3Q3EJ86"/>
<evidence type="ECO:0000313" key="2">
    <source>
        <dbReference type="Proteomes" id="UP000261660"/>
    </source>
</evidence>
<accession>A0A3Q3EJ86</accession>
<name>A0A3Q3EJ86_9LABR</name>
<reference evidence="1" key="2">
    <citation type="submission" date="2025-09" db="UniProtKB">
        <authorList>
            <consortium name="Ensembl"/>
        </authorList>
    </citation>
    <scope>IDENTIFICATION</scope>
</reference>
<sequence length="54" mass="6107">MTSLPFPAPVHVGVVTTGGEHAQLHKYTVERNLNKIERLLKRGDLTITTRRRTP</sequence>
<protein>
    <submittedName>
        <fullName evidence="1">Uncharacterized protein</fullName>
    </submittedName>
</protein>
<dbReference type="InParanoid" id="A0A3Q3EJ86"/>
<keyword evidence="2" id="KW-1185">Reference proteome</keyword>
<dbReference type="GeneTree" id="ENSGT01030000235478"/>
<reference evidence="1" key="1">
    <citation type="submission" date="2025-08" db="UniProtKB">
        <authorList>
            <consortium name="Ensembl"/>
        </authorList>
    </citation>
    <scope>IDENTIFICATION</scope>
</reference>
<proteinExistence type="predicted"/>
<dbReference type="Ensembl" id="ENSLBET00000007885.1">
    <property type="protein sequence ID" value="ENSLBEP00000007493.1"/>
    <property type="gene ID" value="ENSLBEG00000005800.1"/>
</dbReference>
<evidence type="ECO:0000313" key="1">
    <source>
        <dbReference type="Ensembl" id="ENSLBEP00000007493.1"/>
    </source>
</evidence>
<organism evidence="1 2">
    <name type="scientific">Labrus bergylta</name>
    <name type="common">ballan wrasse</name>
    <dbReference type="NCBI Taxonomy" id="56723"/>
    <lineage>
        <taxon>Eukaryota</taxon>
        <taxon>Metazoa</taxon>
        <taxon>Chordata</taxon>
        <taxon>Craniata</taxon>
        <taxon>Vertebrata</taxon>
        <taxon>Euteleostomi</taxon>
        <taxon>Actinopterygii</taxon>
        <taxon>Neopterygii</taxon>
        <taxon>Teleostei</taxon>
        <taxon>Neoteleostei</taxon>
        <taxon>Acanthomorphata</taxon>
        <taxon>Eupercaria</taxon>
        <taxon>Labriformes</taxon>
        <taxon>Labridae</taxon>
        <taxon>Labrus</taxon>
    </lineage>
</organism>